<dbReference type="CDD" id="cd20071">
    <property type="entry name" value="SET_SMYD"/>
    <property type="match status" value="1"/>
</dbReference>
<dbReference type="InterPro" id="IPR001214">
    <property type="entry name" value="SET_dom"/>
</dbReference>
<dbReference type="InterPro" id="IPR053185">
    <property type="entry name" value="SET_domain_protein"/>
</dbReference>
<evidence type="ECO:0000313" key="4">
    <source>
        <dbReference type="Proteomes" id="UP000799772"/>
    </source>
</evidence>
<dbReference type="Pfam" id="PF00856">
    <property type="entry name" value="SET"/>
    <property type="match status" value="1"/>
</dbReference>
<feature type="chain" id="PRO_5040209558" evidence="1">
    <location>
        <begin position="25"/>
        <end position="428"/>
    </location>
</feature>
<sequence length="428" mass="47373">MSSPFAFPFISFVAFFLCLHVAWPLTVLWEQCPDFVLSLSSNLDCSVSGGSERASEIDVPSLVKKSESFDTISDFFPWTHPPICTDIVSSLNAPLCIFTNASFSSGRGISIITTEDIALEFASLEPFVLDHTPTNVNTSPSRQPWKATPIANKGMGLVATESIPAGSLIAAYQPVVLVHPEISSFKNTAEGLIRLAVDQLPPSTSANFLNLSTQYNNPHIICSDILKSNSFELAVGPTMHLSLIPEPSRLNHDCGPNAQYYLDHSQLTHYVHASREIAEGEEITVSYVDPFATHAGRQEHLSSFGFTCTCRRCTNDAASDRTLGQIHELQGLLGNWKTRDATPEKALELIKLSESEGLDAFMDVAYGHAALAYNAVRDKKRAKEYATLAREKSGQRYGPHGRDLGMWDELMNDPTKHWSWMWRKRNVH</sequence>
<dbReference type="OrthoDB" id="265717at2759"/>
<reference evidence="3" key="1">
    <citation type="journal article" date="2020" name="Stud. Mycol.">
        <title>101 Dothideomycetes genomes: a test case for predicting lifestyles and emergence of pathogens.</title>
        <authorList>
            <person name="Haridas S."/>
            <person name="Albert R."/>
            <person name="Binder M."/>
            <person name="Bloem J."/>
            <person name="Labutti K."/>
            <person name="Salamov A."/>
            <person name="Andreopoulos B."/>
            <person name="Baker S."/>
            <person name="Barry K."/>
            <person name="Bills G."/>
            <person name="Bluhm B."/>
            <person name="Cannon C."/>
            <person name="Castanera R."/>
            <person name="Culley D."/>
            <person name="Daum C."/>
            <person name="Ezra D."/>
            <person name="Gonzalez J."/>
            <person name="Henrissat B."/>
            <person name="Kuo A."/>
            <person name="Liang C."/>
            <person name="Lipzen A."/>
            <person name="Lutzoni F."/>
            <person name="Magnuson J."/>
            <person name="Mondo S."/>
            <person name="Nolan M."/>
            <person name="Ohm R."/>
            <person name="Pangilinan J."/>
            <person name="Park H.-J."/>
            <person name="Ramirez L."/>
            <person name="Alfaro M."/>
            <person name="Sun H."/>
            <person name="Tritt A."/>
            <person name="Yoshinaga Y."/>
            <person name="Zwiers L.-H."/>
            <person name="Turgeon B."/>
            <person name="Goodwin S."/>
            <person name="Spatafora J."/>
            <person name="Crous P."/>
            <person name="Grigoriev I."/>
        </authorList>
    </citation>
    <scope>NUCLEOTIDE SEQUENCE</scope>
    <source>
        <strain evidence="3">CBS 133067</strain>
    </source>
</reference>
<protein>
    <submittedName>
        <fullName evidence="3">SET domain-containing protein</fullName>
    </submittedName>
</protein>
<dbReference type="PROSITE" id="PS50280">
    <property type="entry name" value="SET"/>
    <property type="match status" value="1"/>
</dbReference>
<keyword evidence="4" id="KW-1185">Reference proteome</keyword>
<dbReference type="AlphaFoldDB" id="A0A9P4IIB3"/>
<evidence type="ECO:0000259" key="2">
    <source>
        <dbReference type="PROSITE" id="PS50280"/>
    </source>
</evidence>
<name>A0A9P4IIB3_9PEZI</name>
<dbReference type="PANTHER" id="PTHR47332:SF6">
    <property type="entry name" value="SET DOMAIN-CONTAINING PROTEIN"/>
    <property type="match status" value="1"/>
</dbReference>
<proteinExistence type="predicted"/>
<feature type="domain" description="SET" evidence="2">
    <location>
        <begin position="134"/>
        <end position="288"/>
    </location>
</feature>
<dbReference type="SMART" id="SM00317">
    <property type="entry name" value="SET"/>
    <property type="match status" value="1"/>
</dbReference>
<dbReference type="Gene3D" id="2.170.270.10">
    <property type="entry name" value="SET domain"/>
    <property type="match status" value="1"/>
</dbReference>
<dbReference type="EMBL" id="ML978125">
    <property type="protein sequence ID" value="KAF2099799.1"/>
    <property type="molecule type" value="Genomic_DNA"/>
</dbReference>
<dbReference type="InterPro" id="IPR046341">
    <property type="entry name" value="SET_dom_sf"/>
</dbReference>
<gene>
    <name evidence="3" type="ORF">NA57DRAFT_75304</name>
</gene>
<dbReference type="PANTHER" id="PTHR47332">
    <property type="entry name" value="SET DOMAIN-CONTAINING PROTEIN 5"/>
    <property type="match status" value="1"/>
</dbReference>
<evidence type="ECO:0000256" key="1">
    <source>
        <dbReference type="SAM" id="SignalP"/>
    </source>
</evidence>
<keyword evidence="1" id="KW-0732">Signal</keyword>
<accession>A0A9P4IIB3</accession>
<organism evidence="3 4">
    <name type="scientific">Rhizodiscina lignyota</name>
    <dbReference type="NCBI Taxonomy" id="1504668"/>
    <lineage>
        <taxon>Eukaryota</taxon>
        <taxon>Fungi</taxon>
        <taxon>Dikarya</taxon>
        <taxon>Ascomycota</taxon>
        <taxon>Pezizomycotina</taxon>
        <taxon>Dothideomycetes</taxon>
        <taxon>Pleosporomycetidae</taxon>
        <taxon>Aulographales</taxon>
        <taxon>Rhizodiscinaceae</taxon>
        <taxon>Rhizodiscina</taxon>
    </lineage>
</organism>
<comment type="caution">
    <text evidence="3">The sequence shown here is derived from an EMBL/GenBank/DDBJ whole genome shotgun (WGS) entry which is preliminary data.</text>
</comment>
<dbReference type="Proteomes" id="UP000799772">
    <property type="component" value="Unassembled WGS sequence"/>
</dbReference>
<dbReference type="SUPFAM" id="SSF82199">
    <property type="entry name" value="SET domain"/>
    <property type="match status" value="1"/>
</dbReference>
<feature type="signal peptide" evidence="1">
    <location>
        <begin position="1"/>
        <end position="24"/>
    </location>
</feature>
<evidence type="ECO:0000313" key="3">
    <source>
        <dbReference type="EMBL" id="KAF2099799.1"/>
    </source>
</evidence>